<accession>A0A498H190</accession>
<reference evidence="2 3" key="1">
    <citation type="journal article" date="2015" name="Int. J. Syst. Evol. Microbiol.">
        <title>Methanoculleus taiwanensis sp. nov., a methanogen isolated from deep marine sediment at the deformation front area near Taiwan.</title>
        <authorList>
            <person name="Weng C.Y."/>
            <person name="Chen S.C."/>
            <person name="Lai M.C."/>
            <person name="Wu S.Y."/>
            <person name="Lin S."/>
            <person name="Yang T.F."/>
            <person name="Chen P.C."/>
        </authorList>
    </citation>
    <scope>NUCLEOTIDE SEQUENCE [LARGE SCALE GENOMIC DNA]</scope>
    <source>
        <strain evidence="2 3">CYW4</strain>
    </source>
</reference>
<dbReference type="CDD" id="cd02440">
    <property type="entry name" value="AdoMet_MTases"/>
    <property type="match status" value="1"/>
</dbReference>
<dbReference type="OrthoDB" id="1018at2157"/>
<proteinExistence type="predicted"/>
<comment type="caution">
    <text evidence="2">The sequence shown here is derived from an EMBL/GenBank/DDBJ whole genome shotgun (WGS) entry which is preliminary data.</text>
</comment>
<gene>
    <name evidence="2" type="ORF">ABH15_00500</name>
</gene>
<feature type="domain" description="Methyltransferase" evidence="1">
    <location>
        <begin position="29"/>
        <end position="136"/>
    </location>
</feature>
<dbReference type="AlphaFoldDB" id="A0A498H190"/>
<dbReference type="InterPro" id="IPR025714">
    <property type="entry name" value="Methyltranfer_dom"/>
</dbReference>
<dbReference type="SUPFAM" id="SSF53335">
    <property type="entry name" value="S-adenosyl-L-methionine-dependent methyltransferases"/>
    <property type="match status" value="1"/>
</dbReference>
<evidence type="ECO:0000313" key="3">
    <source>
        <dbReference type="Proteomes" id="UP000290932"/>
    </source>
</evidence>
<dbReference type="EMBL" id="LHQS01000001">
    <property type="protein sequence ID" value="RXE56699.1"/>
    <property type="molecule type" value="Genomic_DNA"/>
</dbReference>
<dbReference type="Pfam" id="PF13847">
    <property type="entry name" value="Methyltransf_31"/>
    <property type="match status" value="1"/>
</dbReference>
<evidence type="ECO:0000259" key="1">
    <source>
        <dbReference type="Pfam" id="PF13847"/>
    </source>
</evidence>
<dbReference type="Gene3D" id="3.40.50.150">
    <property type="entry name" value="Vaccinia Virus protein VP39"/>
    <property type="match status" value="1"/>
</dbReference>
<protein>
    <recommendedName>
        <fullName evidence="1">Methyltransferase domain-containing protein</fullName>
    </recommendedName>
</protein>
<name>A0A498H190_9EURY</name>
<dbReference type="PANTHER" id="PTHR43861:SF1">
    <property type="entry name" value="TRANS-ACONITATE 2-METHYLTRANSFERASE"/>
    <property type="match status" value="1"/>
</dbReference>
<dbReference type="Proteomes" id="UP000290932">
    <property type="component" value="Unassembled WGS sequence"/>
</dbReference>
<dbReference type="PANTHER" id="PTHR43861">
    <property type="entry name" value="TRANS-ACONITATE 2-METHYLTRANSFERASE-RELATED"/>
    <property type="match status" value="1"/>
</dbReference>
<sequence>MTGGHHYHDEEERRTWQNPESILALIGLSAGQTFVDVGCGDGFFALPAARIVGPLGRIIGIDIDADALDRLRREAVREGLENIFLHHGPAEEIILCSICADVIFFGIDLHDFDDPARVLERAREMVKPAGVVVDLDWRKEMQPFGPPFEKRFSVEYAVSLMERAGLRVESVAESGIYHYIILARPTREA</sequence>
<dbReference type="RefSeq" id="WP_128692414.1">
    <property type="nucleotide sequence ID" value="NZ_LHQS01000001.1"/>
</dbReference>
<keyword evidence="3" id="KW-1185">Reference proteome</keyword>
<organism evidence="2 3">
    <name type="scientific">Methanoculleus taiwanensis</name>
    <dbReference type="NCBI Taxonomy" id="1550565"/>
    <lineage>
        <taxon>Archaea</taxon>
        <taxon>Methanobacteriati</taxon>
        <taxon>Methanobacteriota</taxon>
        <taxon>Stenosarchaea group</taxon>
        <taxon>Methanomicrobia</taxon>
        <taxon>Methanomicrobiales</taxon>
        <taxon>Methanomicrobiaceae</taxon>
        <taxon>Methanoculleus</taxon>
    </lineage>
</organism>
<evidence type="ECO:0000313" key="2">
    <source>
        <dbReference type="EMBL" id="RXE56699.1"/>
    </source>
</evidence>
<dbReference type="InterPro" id="IPR029063">
    <property type="entry name" value="SAM-dependent_MTases_sf"/>
</dbReference>